<protein>
    <submittedName>
        <fullName evidence="1">Uncharacterized protein</fullName>
    </submittedName>
</protein>
<name>A0A412TMF0_9BACT</name>
<sequence length="624" mass="72145">MRTKLLVLLFCWVGMVGIKSGNACGKDKDENAVVLPIYERNGRMYVEIEQTYLGREWMVLAQIDRGLGIRGKLLESKGIFRLEQGRDSMTLDVFAVFCPERVSDTTWMSNGLLKMSGLQTPVETWPVAEKKETGYLIDVTDGIKEKWYVGDGKWGRIQYGRSEIITVDTCRNGACFTIRHYLECSPEQQVVEMLPESGSVPVEVSVALCLLPDRGLRNRGEDPDGLFRTQVYVDYGVNPFRCVECTRCVCWDTYAGMPLNICVAEDIPEEYVELLYTAVEKLNAVWTARTGRVLLELERKKGRVKADVPCAVVFDVGGGGIKVDFQEHPGDGRILAARLRISADVSMESVIRYRLENPVREEDGIWKMCSETEALQGCREQEIDRALAILLGLDPEQLENRNITAAKRLEALWYCYAEREDIKTEKEAAGQWGWKRYEERRVAWQQVLKEVENEKVKHYYREVLKLSEKDYIRWLDETFFQEGMAEQLMQLLKEDIMGFYAPSFLQKNKMGMERDDMLGRLQRVWGEFFRTERWLQLAEKENGEQQVGQLVKELKRLITGKRVGRLSVQERLVRQTCVMAFCEELKKYKDTVDCGEGMAKLLLWTYWEDLYDYWKIRSGGLARI</sequence>
<comment type="caution">
    <text evidence="1">The sequence shown here is derived from an EMBL/GenBank/DDBJ whole genome shotgun (WGS) entry which is preliminary data.</text>
</comment>
<dbReference type="EMBL" id="QRYC01000023">
    <property type="protein sequence ID" value="RGU54972.1"/>
    <property type="molecule type" value="Genomic_DNA"/>
</dbReference>
<accession>A0A412TMF0</accession>
<evidence type="ECO:0000313" key="2">
    <source>
        <dbReference type="Proteomes" id="UP000284243"/>
    </source>
</evidence>
<reference evidence="1 2" key="1">
    <citation type="submission" date="2018-08" db="EMBL/GenBank/DDBJ databases">
        <title>A genome reference for cultivated species of the human gut microbiota.</title>
        <authorList>
            <person name="Zou Y."/>
            <person name="Xue W."/>
            <person name="Luo G."/>
        </authorList>
    </citation>
    <scope>NUCLEOTIDE SEQUENCE [LARGE SCALE GENOMIC DNA]</scope>
    <source>
        <strain evidence="1 2">AF16-14</strain>
    </source>
</reference>
<gene>
    <name evidence="1" type="ORF">DWW57_14180</name>
</gene>
<dbReference type="AlphaFoldDB" id="A0A412TMF0"/>
<proteinExistence type="predicted"/>
<dbReference type="RefSeq" id="WP_022160177.1">
    <property type="nucleotide sequence ID" value="NZ_QRYC01000023.1"/>
</dbReference>
<organism evidence="1 2">
    <name type="scientific">Odoribacter splanchnicus</name>
    <dbReference type="NCBI Taxonomy" id="28118"/>
    <lineage>
        <taxon>Bacteria</taxon>
        <taxon>Pseudomonadati</taxon>
        <taxon>Bacteroidota</taxon>
        <taxon>Bacteroidia</taxon>
        <taxon>Bacteroidales</taxon>
        <taxon>Odoribacteraceae</taxon>
        <taxon>Odoribacter</taxon>
    </lineage>
</organism>
<evidence type="ECO:0000313" key="1">
    <source>
        <dbReference type="EMBL" id="RGU54972.1"/>
    </source>
</evidence>
<dbReference type="Proteomes" id="UP000284243">
    <property type="component" value="Unassembled WGS sequence"/>
</dbReference>